<comment type="caution">
    <text evidence="1">The sequence shown here is derived from an EMBL/GenBank/DDBJ whole genome shotgun (WGS) entry which is preliminary data.</text>
</comment>
<dbReference type="EMBL" id="QJKJ01007396">
    <property type="protein sequence ID" value="RDX83291.1"/>
    <property type="molecule type" value="Genomic_DNA"/>
</dbReference>
<sequence>MVILVIIAGCRVERVLVDQGNSANVLFWSAFQKLGFSDSSLEECLGTLIGFTGRRGKYIMPFEQMRIHLLELDPRFDREDTRLQLDEDLKEI</sequence>
<dbReference type="Proteomes" id="UP000257109">
    <property type="component" value="Unassembled WGS sequence"/>
</dbReference>
<accession>A0A371FYD9</accession>
<dbReference type="AlphaFoldDB" id="A0A371FYD9"/>
<organism evidence="1 2">
    <name type="scientific">Mucuna pruriens</name>
    <name type="common">Velvet bean</name>
    <name type="synonym">Dolichos pruriens</name>
    <dbReference type="NCBI Taxonomy" id="157652"/>
    <lineage>
        <taxon>Eukaryota</taxon>
        <taxon>Viridiplantae</taxon>
        <taxon>Streptophyta</taxon>
        <taxon>Embryophyta</taxon>
        <taxon>Tracheophyta</taxon>
        <taxon>Spermatophyta</taxon>
        <taxon>Magnoliopsida</taxon>
        <taxon>eudicotyledons</taxon>
        <taxon>Gunneridae</taxon>
        <taxon>Pentapetalae</taxon>
        <taxon>rosids</taxon>
        <taxon>fabids</taxon>
        <taxon>Fabales</taxon>
        <taxon>Fabaceae</taxon>
        <taxon>Papilionoideae</taxon>
        <taxon>50 kb inversion clade</taxon>
        <taxon>NPAAA clade</taxon>
        <taxon>indigoferoid/millettioid clade</taxon>
        <taxon>Phaseoleae</taxon>
        <taxon>Mucuna</taxon>
    </lineage>
</organism>
<name>A0A371FYD9_MUCPR</name>
<gene>
    <name evidence="1" type="ORF">CR513_35803</name>
</gene>
<reference evidence="1" key="1">
    <citation type="submission" date="2018-05" db="EMBL/GenBank/DDBJ databases">
        <title>Draft genome of Mucuna pruriens seed.</title>
        <authorList>
            <person name="Nnadi N.E."/>
            <person name="Vos R."/>
            <person name="Hasami M.H."/>
            <person name="Devisetty U.K."/>
            <person name="Aguiy J.C."/>
        </authorList>
    </citation>
    <scope>NUCLEOTIDE SEQUENCE [LARGE SCALE GENOMIC DNA]</scope>
    <source>
        <strain evidence="1">JCA_2017</strain>
    </source>
</reference>
<dbReference type="OrthoDB" id="1400091at2759"/>
<evidence type="ECO:0008006" key="3">
    <source>
        <dbReference type="Google" id="ProtNLM"/>
    </source>
</evidence>
<feature type="non-terminal residue" evidence="1">
    <location>
        <position position="1"/>
    </location>
</feature>
<evidence type="ECO:0000313" key="1">
    <source>
        <dbReference type="EMBL" id="RDX83291.1"/>
    </source>
</evidence>
<evidence type="ECO:0000313" key="2">
    <source>
        <dbReference type="Proteomes" id="UP000257109"/>
    </source>
</evidence>
<keyword evidence="2" id="KW-1185">Reference proteome</keyword>
<proteinExistence type="predicted"/>
<protein>
    <recommendedName>
        <fullName evidence="3">Retrotransposon gag domain-containing protein</fullName>
    </recommendedName>
</protein>